<evidence type="ECO:0000259" key="1">
    <source>
        <dbReference type="Pfam" id="PF07811"/>
    </source>
</evidence>
<evidence type="ECO:0000313" key="2">
    <source>
        <dbReference type="EMBL" id="KZD72138.1"/>
    </source>
</evidence>
<protein>
    <recommendedName>
        <fullName evidence="1">TadE-like domain-containing protein</fullName>
    </recommendedName>
</protein>
<dbReference type="EMBL" id="LJKE01000015">
    <property type="protein sequence ID" value="KZD72138.1"/>
    <property type="molecule type" value="Genomic_DNA"/>
</dbReference>
<proteinExistence type="predicted"/>
<dbReference type="PATRIC" id="fig|1396.535.peg.4351"/>
<dbReference type="RefSeq" id="WP_063259819.1">
    <property type="nucleotide sequence ID" value="NZ_LJKE01000015.1"/>
</dbReference>
<reference evidence="2 3" key="1">
    <citation type="submission" date="2015-09" db="EMBL/GenBank/DDBJ databases">
        <title>Bacillus cereus food isolates.</title>
        <authorList>
            <person name="Boekhorst J."/>
        </authorList>
    </citation>
    <scope>NUCLEOTIDE SEQUENCE [LARGE SCALE GENOMIC DNA]</scope>
    <source>
        <strain evidence="2 3">B4088</strain>
    </source>
</reference>
<organism evidence="2 3">
    <name type="scientific">Bacillus cereus</name>
    <dbReference type="NCBI Taxonomy" id="1396"/>
    <lineage>
        <taxon>Bacteria</taxon>
        <taxon>Bacillati</taxon>
        <taxon>Bacillota</taxon>
        <taxon>Bacilli</taxon>
        <taxon>Bacillales</taxon>
        <taxon>Bacillaceae</taxon>
        <taxon>Bacillus</taxon>
        <taxon>Bacillus cereus group</taxon>
    </lineage>
</organism>
<dbReference type="AlphaFoldDB" id="A0A164QSY3"/>
<name>A0A164QSY3_BACCE</name>
<feature type="domain" description="TadE-like" evidence="1">
    <location>
        <begin position="11"/>
        <end position="53"/>
    </location>
</feature>
<accession>A0A164QSY3</accession>
<comment type="caution">
    <text evidence="2">The sequence shown here is derived from an EMBL/GenBank/DDBJ whole genome shotgun (WGS) entry which is preliminary data.</text>
</comment>
<sequence>MRHFSRFRKPGSVLIEYLVTIPLFMLMAWFPMQIMFFSLSQSTAQSSAMEGARYLSMELNGFQGSSLDELPASQKTQVIKGLESRVQAISEYNSTFLLYRDKDRNVVKPKVVTDKNTCKSALSNSANKRVVCAYLDTPTSSSQPQTVVQVKGEYQIIGNLIPGLQGKFFAKGLGVSILNRSERYQYY</sequence>
<gene>
    <name evidence="2" type="ORF">B4088_0599</name>
</gene>
<evidence type="ECO:0000313" key="3">
    <source>
        <dbReference type="Proteomes" id="UP000076482"/>
    </source>
</evidence>
<dbReference type="InterPro" id="IPR012495">
    <property type="entry name" value="TadE-like_dom"/>
</dbReference>
<dbReference type="Proteomes" id="UP000076482">
    <property type="component" value="Unassembled WGS sequence"/>
</dbReference>
<dbReference type="Pfam" id="PF07811">
    <property type="entry name" value="TadE"/>
    <property type="match status" value="1"/>
</dbReference>